<dbReference type="InterPro" id="IPR036390">
    <property type="entry name" value="WH_DNA-bd_sf"/>
</dbReference>
<evidence type="ECO:0000313" key="7">
    <source>
        <dbReference type="EMBL" id="MBB5428847.1"/>
    </source>
</evidence>
<feature type="domain" description="IclR-ED" evidence="6">
    <location>
        <begin position="90"/>
        <end position="249"/>
    </location>
</feature>
<keyword evidence="3" id="KW-0804">Transcription</keyword>
<dbReference type="InterPro" id="IPR005471">
    <property type="entry name" value="Tscrpt_reg_IclR_N"/>
</dbReference>
<dbReference type="EMBL" id="JACHDD010000016">
    <property type="protein sequence ID" value="MBB5428847.1"/>
    <property type="molecule type" value="Genomic_DNA"/>
</dbReference>
<feature type="region of interest" description="Disordered" evidence="4">
    <location>
        <begin position="1"/>
        <end position="24"/>
    </location>
</feature>
<dbReference type="PROSITE" id="PS51078">
    <property type="entry name" value="ICLR_ED"/>
    <property type="match status" value="1"/>
</dbReference>
<dbReference type="Proteomes" id="UP000592780">
    <property type="component" value="Unassembled WGS sequence"/>
</dbReference>
<evidence type="ECO:0000259" key="6">
    <source>
        <dbReference type="PROSITE" id="PS51078"/>
    </source>
</evidence>
<dbReference type="Gene3D" id="1.10.10.10">
    <property type="entry name" value="Winged helix-like DNA-binding domain superfamily/Winged helix DNA-binding domain"/>
    <property type="match status" value="1"/>
</dbReference>
<dbReference type="GO" id="GO:0003700">
    <property type="term" value="F:DNA-binding transcription factor activity"/>
    <property type="evidence" value="ECO:0007669"/>
    <property type="project" value="TreeGrafter"/>
</dbReference>
<evidence type="ECO:0000256" key="3">
    <source>
        <dbReference type="ARBA" id="ARBA00023163"/>
    </source>
</evidence>
<reference evidence="7 8" key="1">
    <citation type="submission" date="2020-08" db="EMBL/GenBank/DDBJ databases">
        <title>Genomic Encyclopedia of Type Strains, Phase IV (KMG-V): Genome sequencing to study the core and pangenomes of soil and plant-associated prokaryotes.</title>
        <authorList>
            <person name="Whitman W."/>
        </authorList>
    </citation>
    <scope>NUCLEOTIDE SEQUENCE [LARGE SCALE GENOMIC DNA]</scope>
    <source>
        <strain evidence="7 8">JPY158</strain>
    </source>
</reference>
<dbReference type="PANTHER" id="PTHR30136:SF39">
    <property type="entry name" value="TRANSCRIPTIONAL REGULATORY PROTEIN"/>
    <property type="match status" value="1"/>
</dbReference>
<feature type="domain" description="HTH iclR-type" evidence="5">
    <location>
        <begin position="28"/>
        <end position="89"/>
    </location>
</feature>
<keyword evidence="1" id="KW-0805">Transcription regulation</keyword>
<dbReference type="PROSITE" id="PS51077">
    <property type="entry name" value="HTH_ICLR"/>
    <property type="match status" value="1"/>
</dbReference>
<evidence type="ECO:0000256" key="2">
    <source>
        <dbReference type="ARBA" id="ARBA00023125"/>
    </source>
</evidence>
<keyword evidence="2 7" id="KW-0238">DNA-binding</keyword>
<evidence type="ECO:0000256" key="1">
    <source>
        <dbReference type="ARBA" id="ARBA00023015"/>
    </source>
</evidence>
<dbReference type="InterPro" id="IPR050707">
    <property type="entry name" value="HTH_MetabolicPath_Reg"/>
</dbReference>
<gene>
    <name evidence="7" type="ORF">HDG40_007042</name>
</gene>
<dbReference type="Gene3D" id="3.30.450.40">
    <property type="match status" value="2"/>
</dbReference>
<proteinExistence type="predicted"/>
<comment type="caution">
    <text evidence="7">The sequence shown here is derived from an EMBL/GenBank/DDBJ whole genome shotgun (WGS) entry which is preliminary data.</text>
</comment>
<organism evidence="7 8">
    <name type="scientific">Paraburkholderia atlantica</name>
    <dbReference type="NCBI Taxonomy" id="2654982"/>
    <lineage>
        <taxon>Bacteria</taxon>
        <taxon>Pseudomonadati</taxon>
        <taxon>Pseudomonadota</taxon>
        <taxon>Betaproteobacteria</taxon>
        <taxon>Burkholderiales</taxon>
        <taxon>Burkholderiaceae</taxon>
        <taxon>Paraburkholderia</taxon>
    </lineage>
</organism>
<evidence type="ECO:0000313" key="8">
    <source>
        <dbReference type="Proteomes" id="UP000592780"/>
    </source>
</evidence>
<dbReference type="SUPFAM" id="SSF55781">
    <property type="entry name" value="GAF domain-like"/>
    <property type="match status" value="1"/>
</dbReference>
<keyword evidence="8" id="KW-1185">Reference proteome</keyword>
<evidence type="ECO:0000259" key="5">
    <source>
        <dbReference type="PROSITE" id="PS51077"/>
    </source>
</evidence>
<evidence type="ECO:0000256" key="4">
    <source>
        <dbReference type="SAM" id="MobiDB-lite"/>
    </source>
</evidence>
<name>A0A7W8V2I1_PARAM</name>
<dbReference type="PANTHER" id="PTHR30136">
    <property type="entry name" value="HELIX-TURN-HELIX TRANSCRIPTIONAL REGULATOR, ICLR FAMILY"/>
    <property type="match status" value="1"/>
</dbReference>
<protein>
    <submittedName>
        <fullName evidence="7">DNA-binding IclR family transcriptional regulator</fullName>
    </submittedName>
</protein>
<dbReference type="AlphaFoldDB" id="A0A7W8V2I1"/>
<dbReference type="GO" id="GO:0045892">
    <property type="term" value="P:negative regulation of DNA-templated transcription"/>
    <property type="evidence" value="ECO:0007669"/>
    <property type="project" value="TreeGrafter"/>
</dbReference>
<dbReference type="GO" id="GO:0003677">
    <property type="term" value="F:DNA binding"/>
    <property type="evidence" value="ECO:0007669"/>
    <property type="project" value="UniProtKB-KW"/>
</dbReference>
<sequence length="278" mass="30067">MTEGEEMTGIGPDDGQRSVDGSKTSSGVAVLDRAFAILSAFGPTDDQLTLTELSRRAGLYKSTVLRLLGALEHGGFIRKLNDGQYSIGPQPLRLAMLYQRSFQVGPVVEPILQQLSRDLGETASFYVRQGDQRLVLYRVEPSRSVRVAIRIGEEFAIDNGASGKVLLAFTESSDPRWNRVREQLCAVSYGERDPETTSASVPVFDSTGQLVGALTLSGPKGRFDTPSTIKLALKELLLSAQRATVALGGRGAKYDASIARFVQEDAPNLEGVDIDRSS</sequence>
<dbReference type="InterPro" id="IPR029016">
    <property type="entry name" value="GAF-like_dom_sf"/>
</dbReference>
<accession>A0A7W8V2I1</accession>
<dbReference type="Pfam" id="PF09339">
    <property type="entry name" value="HTH_IclR"/>
    <property type="match status" value="1"/>
</dbReference>
<dbReference type="SUPFAM" id="SSF46785">
    <property type="entry name" value="Winged helix' DNA-binding domain"/>
    <property type="match status" value="1"/>
</dbReference>
<dbReference type="InterPro" id="IPR014757">
    <property type="entry name" value="Tscrpt_reg_IclR_C"/>
</dbReference>
<dbReference type="InterPro" id="IPR036388">
    <property type="entry name" value="WH-like_DNA-bd_sf"/>
</dbReference>
<dbReference type="SMART" id="SM00346">
    <property type="entry name" value="HTH_ICLR"/>
    <property type="match status" value="1"/>
</dbReference>
<dbReference type="Pfam" id="PF01614">
    <property type="entry name" value="IclR_C"/>
    <property type="match status" value="2"/>
</dbReference>